<comment type="caution">
    <text evidence="1">The sequence shown here is derived from an EMBL/GenBank/DDBJ whole genome shotgun (WGS) entry which is preliminary data.</text>
</comment>
<evidence type="ECO:0000313" key="1">
    <source>
        <dbReference type="EMBL" id="GFT94042.1"/>
    </source>
</evidence>
<name>A0A8X6PXA2_NEPPI</name>
<sequence>MRENLLASAALASDMYMNNLLTDSDDLATATELQRELIVLLSRGVLSMTSVLRINLLTFAYHDFCDPSSPELTQVGLSRVYDIL</sequence>
<reference evidence="1" key="1">
    <citation type="submission" date="2020-08" db="EMBL/GenBank/DDBJ databases">
        <title>Multicomponent nature underlies the extraordinary mechanical properties of spider dragline silk.</title>
        <authorList>
            <person name="Kono N."/>
            <person name="Nakamura H."/>
            <person name="Mori M."/>
            <person name="Yoshida Y."/>
            <person name="Ohtoshi R."/>
            <person name="Malay A.D."/>
            <person name="Moran D.A.P."/>
            <person name="Tomita M."/>
            <person name="Numata K."/>
            <person name="Arakawa K."/>
        </authorList>
    </citation>
    <scope>NUCLEOTIDE SEQUENCE</scope>
</reference>
<organism evidence="1 2">
    <name type="scientific">Nephila pilipes</name>
    <name type="common">Giant wood spider</name>
    <name type="synonym">Nephila maculata</name>
    <dbReference type="NCBI Taxonomy" id="299642"/>
    <lineage>
        <taxon>Eukaryota</taxon>
        <taxon>Metazoa</taxon>
        <taxon>Ecdysozoa</taxon>
        <taxon>Arthropoda</taxon>
        <taxon>Chelicerata</taxon>
        <taxon>Arachnida</taxon>
        <taxon>Araneae</taxon>
        <taxon>Araneomorphae</taxon>
        <taxon>Entelegynae</taxon>
        <taxon>Araneoidea</taxon>
        <taxon>Nephilidae</taxon>
        <taxon>Nephila</taxon>
    </lineage>
</organism>
<dbReference type="Proteomes" id="UP000887013">
    <property type="component" value="Unassembled WGS sequence"/>
</dbReference>
<keyword evidence="2" id="KW-1185">Reference proteome</keyword>
<accession>A0A8X6PXA2</accession>
<protein>
    <submittedName>
        <fullName evidence="1">Uncharacterized protein</fullName>
    </submittedName>
</protein>
<evidence type="ECO:0000313" key="2">
    <source>
        <dbReference type="Proteomes" id="UP000887013"/>
    </source>
</evidence>
<dbReference type="EMBL" id="BMAW01121462">
    <property type="protein sequence ID" value="GFT94042.1"/>
    <property type="molecule type" value="Genomic_DNA"/>
</dbReference>
<proteinExistence type="predicted"/>
<gene>
    <name evidence="1" type="ORF">NPIL_51571</name>
</gene>
<dbReference type="AlphaFoldDB" id="A0A8X6PXA2"/>